<dbReference type="GO" id="GO:0000160">
    <property type="term" value="P:phosphorelay signal transduction system"/>
    <property type="evidence" value="ECO:0007669"/>
    <property type="project" value="InterPro"/>
</dbReference>
<dbReference type="SUPFAM" id="SSF52172">
    <property type="entry name" value="CheY-like"/>
    <property type="match status" value="1"/>
</dbReference>
<dbReference type="InterPro" id="IPR011006">
    <property type="entry name" value="CheY-like_superfamily"/>
</dbReference>
<organism evidence="2">
    <name type="scientific">marine sediment metagenome</name>
    <dbReference type="NCBI Taxonomy" id="412755"/>
    <lineage>
        <taxon>unclassified sequences</taxon>
        <taxon>metagenomes</taxon>
        <taxon>ecological metagenomes</taxon>
    </lineage>
</organism>
<sequence>EGAEERVQEAMKIGASGYIKKPFLPEEIKRTLSSIMGEAEHGQRYYDDDLEGGDF</sequence>
<gene>
    <name evidence="2" type="ORF">S01H1_83171</name>
</gene>
<dbReference type="EMBL" id="BARS01056493">
    <property type="protein sequence ID" value="GAG43256.1"/>
    <property type="molecule type" value="Genomic_DNA"/>
</dbReference>
<evidence type="ECO:0000313" key="2">
    <source>
        <dbReference type="EMBL" id="GAG43256.1"/>
    </source>
</evidence>
<proteinExistence type="predicted"/>
<dbReference type="PROSITE" id="PS50110">
    <property type="entry name" value="RESPONSE_REGULATORY"/>
    <property type="match status" value="1"/>
</dbReference>
<dbReference type="Gene3D" id="3.40.50.2300">
    <property type="match status" value="1"/>
</dbReference>
<reference evidence="2" key="1">
    <citation type="journal article" date="2014" name="Front. Microbiol.">
        <title>High frequency of phylogenetically diverse reductive dehalogenase-homologous genes in deep subseafloor sedimentary metagenomes.</title>
        <authorList>
            <person name="Kawai M."/>
            <person name="Futagami T."/>
            <person name="Toyoda A."/>
            <person name="Takaki Y."/>
            <person name="Nishi S."/>
            <person name="Hori S."/>
            <person name="Arai W."/>
            <person name="Tsubouchi T."/>
            <person name="Morono Y."/>
            <person name="Uchiyama I."/>
            <person name="Ito T."/>
            <person name="Fujiyama A."/>
            <person name="Inagaki F."/>
            <person name="Takami H."/>
        </authorList>
    </citation>
    <scope>NUCLEOTIDE SEQUENCE</scope>
    <source>
        <strain evidence="2">Expedition CK06-06</strain>
    </source>
</reference>
<name>X0Z3V3_9ZZZZ</name>
<accession>X0Z3V3</accession>
<feature type="domain" description="Response regulatory" evidence="1">
    <location>
        <begin position="1"/>
        <end position="36"/>
    </location>
</feature>
<comment type="caution">
    <text evidence="2">The sequence shown here is derived from an EMBL/GenBank/DDBJ whole genome shotgun (WGS) entry which is preliminary data.</text>
</comment>
<evidence type="ECO:0000259" key="1">
    <source>
        <dbReference type="PROSITE" id="PS50110"/>
    </source>
</evidence>
<protein>
    <recommendedName>
        <fullName evidence="1">Response regulatory domain-containing protein</fullName>
    </recommendedName>
</protein>
<dbReference type="InterPro" id="IPR001789">
    <property type="entry name" value="Sig_transdc_resp-reg_receiver"/>
</dbReference>
<dbReference type="AlphaFoldDB" id="X0Z3V3"/>
<feature type="non-terminal residue" evidence="2">
    <location>
        <position position="1"/>
    </location>
</feature>